<dbReference type="InterPro" id="IPR036736">
    <property type="entry name" value="ACP-like_sf"/>
</dbReference>
<protein>
    <submittedName>
        <fullName evidence="2">Acyl carrier protein</fullName>
    </submittedName>
</protein>
<evidence type="ECO:0000313" key="2">
    <source>
        <dbReference type="EMBL" id="MPL94175.1"/>
    </source>
</evidence>
<dbReference type="EMBL" id="VSSQ01000417">
    <property type="protein sequence ID" value="MPL94175.1"/>
    <property type="molecule type" value="Genomic_DNA"/>
</dbReference>
<comment type="caution">
    <text evidence="2">The sequence shown here is derived from an EMBL/GenBank/DDBJ whole genome shotgun (WGS) entry which is preliminary data.</text>
</comment>
<name>A0A644VS00_9ZZZZ</name>
<accession>A0A644VS00</accession>
<feature type="domain" description="Carrier" evidence="1">
    <location>
        <begin position="10"/>
        <end position="71"/>
    </location>
</feature>
<evidence type="ECO:0000259" key="1">
    <source>
        <dbReference type="Pfam" id="PF00550"/>
    </source>
</evidence>
<dbReference type="SUPFAM" id="SSF47336">
    <property type="entry name" value="ACP-like"/>
    <property type="match status" value="1"/>
</dbReference>
<gene>
    <name evidence="2" type="primary">acpP_20</name>
    <name evidence="2" type="ORF">SDC9_40323</name>
</gene>
<dbReference type="AlphaFoldDB" id="A0A644VS00"/>
<dbReference type="Pfam" id="PF00550">
    <property type="entry name" value="PP-binding"/>
    <property type="match status" value="1"/>
</dbReference>
<dbReference type="InterPro" id="IPR009081">
    <property type="entry name" value="PP-bd_ACP"/>
</dbReference>
<reference evidence="2" key="1">
    <citation type="submission" date="2019-08" db="EMBL/GenBank/DDBJ databases">
        <authorList>
            <person name="Kucharzyk K."/>
            <person name="Murdoch R.W."/>
            <person name="Higgins S."/>
            <person name="Loffler F."/>
        </authorList>
    </citation>
    <scope>NUCLEOTIDE SEQUENCE</scope>
</reference>
<proteinExistence type="predicted"/>
<organism evidence="2">
    <name type="scientific">bioreactor metagenome</name>
    <dbReference type="NCBI Taxonomy" id="1076179"/>
    <lineage>
        <taxon>unclassified sequences</taxon>
        <taxon>metagenomes</taxon>
        <taxon>ecological metagenomes</taxon>
    </lineage>
</organism>
<sequence>MNKNLKSPKEIVAKALDISVDQLNEDSAYGKTPNWDSLNHVSIINELEANYGIQISDSEIENYLTMKAIIQLYEKVNK</sequence>
<dbReference type="Gene3D" id="1.10.1200.10">
    <property type="entry name" value="ACP-like"/>
    <property type="match status" value="1"/>
</dbReference>